<dbReference type="EMBL" id="OZ019911">
    <property type="protein sequence ID" value="CAK9212383.1"/>
    <property type="molecule type" value="Genomic_DNA"/>
</dbReference>
<dbReference type="InterPro" id="IPR042618">
    <property type="entry name" value="IQCG"/>
</dbReference>
<keyword evidence="3" id="KW-0963">Cytoplasm</keyword>
<protein>
    <recommendedName>
        <fullName evidence="9">Dynein regulatory complex protein 9</fullName>
    </recommendedName>
</protein>
<dbReference type="PANTHER" id="PTHR14871:SF1">
    <property type="entry name" value="DYNEIN REGULATORY COMPLEX PROTEIN 9"/>
    <property type="match status" value="1"/>
</dbReference>
<evidence type="ECO:0000256" key="4">
    <source>
        <dbReference type="ARBA" id="ARBA00023212"/>
    </source>
</evidence>
<evidence type="ECO:0000256" key="2">
    <source>
        <dbReference type="ARBA" id="ARBA00004316"/>
    </source>
</evidence>
<evidence type="ECO:0000256" key="5">
    <source>
        <dbReference type="ARBA" id="ARBA00023273"/>
    </source>
</evidence>
<accession>A0ABP0U4A7</accession>
<proteinExistence type="predicted"/>
<organism evidence="7 8">
    <name type="scientific">Sphagnum troendelagicum</name>
    <dbReference type="NCBI Taxonomy" id="128251"/>
    <lineage>
        <taxon>Eukaryota</taxon>
        <taxon>Viridiplantae</taxon>
        <taxon>Streptophyta</taxon>
        <taxon>Embryophyta</taxon>
        <taxon>Bryophyta</taxon>
        <taxon>Sphagnophytina</taxon>
        <taxon>Sphagnopsida</taxon>
        <taxon>Sphagnales</taxon>
        <taxon>Sphagnaceae</taxon>
        <taxon>Sphagnum</taxon>
    </lineage>
</organism>
<keyword evidence="8" id="KW-1185">Reference proteome</keyword>
<comment type="subcellular location">
    <subcellularLocation>
        <location evidence="2">Cell projection</location>
    </subcellularLocation>
    <subcellularLocation>
        <location evidence="1">Cytoplasm</location>
        <location evidence="1">Cytoskeleton</location>
    </subcellularLocation>
</comment>
<keyword evidence="4" id="KW-0206">Cytoskeleton</keyword>
<feature type="compositionally biased region" description="Polar residues" evidence="6">
    <location>
        <begin position="1"/>
        <end position="15"/>
    </location>
</feature>
<evidence type="ECO:0000256" key="1">
    <source>
        <dbReference type="ARBA" id="ARBA00004245"/>
    </source>
</evidence>
<feature type="region of interest" description="Disordered" evidence="6">
    <location>
        <begin position="50"/>
        <end position="72"/>
    </location>
</feature>
<name>A0ABP0U4A7_9BRYO</name>
<gene>
    <name evidence="7" type="ORF">CSSPTR1EN2_LOCUS11209</name>
</gene>
<sequence>MATPTPTSQQMSISMEENGLLPDSKPKVSVPLAGAEVRASMLKMARISIARSARSSRNSTPAPLESAVSMDEPTPFPFRSAESDIIPATPKVEESKSWKQLAEEQPLSPLYKFEIMGFLQGLLDRLSVFLHLPHACKISDSSSIELENIPSAQETLLAKRNLLAAANLVHYSLFHPFKVSKFEIEATWLHDILSKTIKEVEEHGTFDTLLQVVEADDAKEKRLPAAIEHTKLLKEKTEMMKVTMGAEAEAHKETIREWAKNLTIHKQELKELRKQQRIAYKYKADNALATGDCARRAREVTLKKAQEDNMKLKSDTEREKQVHTAVMDYMQKQNMLLREEVLALTSSHENDVQCLDWCIDRMEIQIKNKNLEIVALEPEYNKEMAAIAAAKAEEIRKQEEFYANQGYMELSLKSARKIQRIWRGYLVRRIWRKVLKKLKKKRLKEAKKNKKNKKK</sequence>
<feature type="region of interest" description="Disordered" evidence="6">
    <location>
        <begin position="1"/>
        <end position="27"/>
    </location>
</feature>
<evidence type="ECO:0008006" key="9">
    <source>
        <dbReference type="Google" id="ProtNLM"/>
    </source>
</evidence>
<evidence type="ECO:0000313" key="7">
    <source>
        <dbReference type="EMBL" id="CAK9212383.1"/>
    </source>
</evidence>
<evidence type="ECO:0000256" key="3">
    <source>
        <dbReference type="ARBA" id="ARBA00022490"/>
    </source>
</evidence>
<reference evidence="7" key="1">
    <citation type="submission" date="2024-02" db="EMBL/GenBank/DDBJ databases">
        <authorList>
            <consortium name="ELIXIR-Norway"/>
            <consortium name="Elixir Norway"/>
        </authorList>
    </citation>
    <scope>NUCLEOTIDE SEQUENCE</scope>
</reference>
<dbReference type="PANTHER" id="PTHR14871">
    <property type="entry name" value="DYNEIN REGULATORY COMPLEX PROTEIN 9"/>
    <property type="match status" value="1"/>
</dbReference>
<keyword evidence="5" id="KW-0966">Cell projection</keyword>
<evidence type="ECO:0000313" key="8">
    <source>
        <dbReference type="Proteomes" id="UP001497512"/>
    </source>
</evidence>
<dbReference type="Proteomes" id="UP001497512">
    <property type="component" value="Chromosome 19"/>
</dbReference>
<evidence type="ECO:0000256" key="6">
    <source>
        <dbReference type="SAM" id="MobiDB-lite"/>
    </source>
</evidence>
<dbReference type="PROSITE" id="PS50096">
    <property type="entry name" value="IQ"/>
    <property type="match status" value="1"/>
</dbReference>